<proteinExistence type="predicted"/>
<dbReference type="OrthoDB" id="9807469at2"/>
<protein>
    <recommendedName>
        <fullName evidence="4 17">Biotin carboxylase</fullName>
        <ecNumber evidence="4 17">6.3.4.14</ecNumber>
    </recommendedName>
    <alternativeName>
        <fullName evidence="17">Acetyl-coenzyme A carboxylase biotin carboxylase subunit A</fullName>
    </alternativeName>
</protein>
<feature type="domain" description="ATP-grasp" evidence="18">
    <location>
        <begin position="120"/>
        <end position="317"/>
    </location>
</feature>
<dbReference type="InterPro" id="IPR051602">
    <property type="entry name" value="ACC_Biotin_Carboxylase"/>
</dbReference>
<dbReference type="STRING" id="908809.ABG79_00037"/>
<dbReference type="SMART" id="SM00878">
    <property type="entry name" value="Biotin_carb_C"/>
    <property type="match status" value="1"/>
</dbReference>
<organism evidence="20 21">
    <name type="scientific">Caloramator mitchellensis</name>
    <dbReference type="NCBI Taxonomy" id="908809"/>
    <lineage>
        <taxon>Bacteria</taxon>
        <taxon>Bacillati</taxon>
        <taxon>Bacillota</taxon>
        <taxon>Clostridia</taxon>
        <taxon>Eubacteriales</taxon>
        <taxon>Clostridiaceae</taxon>
        <taxon>Caloramator</taxon>
    </lineage>
</organism>
<evidence type="ECO:0000256" key="6">
    <source>
        <dbReference type="ARBA" id="ARBA00022598"/>
    </source>
</evidence>
<dbReference type="InterPro" id="IPR005481">
    <property type="entry name" value="BC-like_N"/>
</dbReference>
<dbReference type="SUPFAM" id="SSF56059">
    <property type="entry name" value="Glutathione synthetase ATP-binding domain-like"/>
    <property type="match status" value="1"/>
</dbReference>
<evidence type="ECO:0000256" key="10">
    <source>
        <dbReference type="ARBA" id="ARBA00022840"/>
    </source>
</evidence>
<evidence type="ECO:0000313" key="20">
    <source>
        <dbReference type="EMBL" id="KRQ87872.1"/>
    </source>
</evidence>
<evidence type="ECO:0000256" key="12">
    <source>
        <dbReference type="ARBA" id="ARBA00023098"/>
    </source>
</evidence>
<dbReference type="EMBL" id="LKHP01000001">
    <property type="protein sequence ID" value="KRQ87872.1"/>
    <property type="molecule type" value="Genomic_DNA"/>
</dbReference>
<dbReference type="EC" id="6.3.4.14" evidence="4 17"/>
<dbReference type="InterPro" id="IPR011764">
    <property type="entry name" value="Biotin_carboxylation_dom"/>
</dbReference>
<accession>A0A0R3JWB2</accession>
<evidence type="ECO:0000256" key="16">
    <source>
        <dbReference type="PROSITE-ProRule" id="PRU00409"/>
    </source>
</evidence>
<evidence type="ECO:0000256" key="2">
    <source>
        <dbReference type="ARBA" id="ARBA00004956"/>
    </source>
</evidence>
<dbReference type="PROSITE" id="PS00867">
    <property type="entry name" value="CPSASE_2"/>
    <property type="match status" value="1"/>
</dbReference>
<evidence type="ECO:0000256" key="1">
    <source>
        <dbReference type="ARBA" id="ARBA00003761"/>
    </source>
</evidence>
<dbReference type="PANTHER" id="PTHR48095:SF2">
    <property type="entry name" value="BIOTIN CARBOXYLASE, CHLOROPLASTIC"/>
    <property type="match status" value="1"/>
</dbReference>
<evidence type="ECO:0000256" key="4">
    <source>
        <dbReference type="ARBA" id="ARBA00013263"/>
    </source>
</evidence>
<dbReference type="Gene3D" id="3.30.470.20">
    <property type="entry name" value="ATP-grasp fold, B domain"/>
    <property type="match status" value="1"/>
</dbReference>
<dbReference type="InterPro" id="IPR005479">
    <property type="entry name" value="CPAse_ATP-bd"/>
</dbReference>
<gene>
    <name evidence="20" type="primary">accC</name>
    <name evidence="20" type="ORF">ABG79_00037</name>
</gene>
<comment type="subunit">
    <text evidence="3 17">Acetyl-CoA carboxylase is a heterohexamer of biotin carboxyl carrier protein, biotin carboxylase and the two subunits of carboxyl transferase in a 2:2 complex.</text>
</comment>
<dbReference type="InterPro" id="IPR013815">
    <property type="entry name" value="ATP_grasp_subdomain_1"/>
</dbReference>
<comment type="catalytic activity">
    <reaction evidence="15 17">
        <text>N(6)-biotinyl-L-lysyl-[protein] + hydrogencarbonate + ATP = N(6)-carboxybiotinyl-L-lysyl-[protein] + ADP + phosphate + H(+)</text>
        <dbReference type="Rhea" id="RHEA:13501"/>
        <dbReference type="Rhea" id="RHEA-COMP:10505"/>
        <dbReference type="Rhea" id="RHEA-COMP:10506"/>
        <dbReference type="ChEBI" id="CHEBI:15378"/>
        <dbReference type="ChEBI" id="CHEBI:17544"/>
        <dbReference type="ChEBI" id="CHEBI:30616"/>
        <dbReference type="ChEBI" id="CHEBI:43474"/>
        <dbReference type="ChEBI" id="CHEBI:83144"/>
        <dbReference type="ChEBI" id="CHEBI:83145"/>
        <dbReference type="ChEBI" id="CHEBI:456216"/>
        <dbReference type="EC" id="6.3.4.14"/>
    </reaction>
</comment>
<dbReference type="AlphaFoldDB" id="A0A0R3JWB2"/>
<dbReference type="GO" id="GO:0046872">
    <property type="term" value="F:metal ion binding"/>
    <property type="evidence" value="ECO:0007669"/>
    <property type="project" value="UniProtKB-KW"/>
</dbReference>
<dbReference type="RefSeq" id="WP_057975879.1">
    <property type="nucleotide sequence ID" value="NZ_LKHP01000001.1"/>
</dbReference>
<dbReference type="InterPro" id="IPR011054">
    <property type="entry name" value="Rudment_hybrid_motif"/>
</dbReference>
<dbReference type="Proteomes" id="UP000052015">
    <property type="component" value="Unassembled WGS sequence"/>
</dbReference>
<dbReference type="GO" id="GO:2001295">
    <property type="term" value="P:malonyl-CoA biosynthetic process"/>
    <property type="evidence" value="ECO:0007669"/>
    <property type="project" value="UniProtKB-UniPathway"/>
</dbReference>
<dbReference type="Gene3D" id="3.30.1490.20">
    <property type="entry name" value="ATP-grasp fold, A domain"/>
    <property type="match status" value="1"/>
</dbReference>
<evidence type="ECO:0000256" key="13">
    <source>
        <dbReference type="ARBA" id="ARBA00023160"/>
    </source>
</evidence>
<keyword evidence="21" id="KW-1185">Reference proteome</keyword>
<dbReference type="FunFam" id="3.30.470.20:FF:000028">
    <property type="entry name" value="Methylcrotonoyl-CoA carboxylase subunit alpha, mitochondrial"/>
    <property type="match status" value="1"/>
</dbReference>
<dbReference type="UniPathway" id="UPA00655">
    <property type="reaction ID" value="UER00711"/>
</dbReference>
<comment type="function">
    <text evidence="1 17">This protein is a component of the acetyl coenzyme A carboxylase complex; first, biotin carboxylase catalyzes the carboxylation of the carrier protein and then the transcarboxylase transfers the carboxyl group to form malonyl-CoA.</text>
</comment>
<keyword evidence="7" id="KW-0479">Metal-binding</keyword>
<evidence type="ECO:0000256" key="8">
    <source>
        <dbReference type="ARBA" id="ARBA00022741"/>
    </source>
</evidence>
<dbReference type="PROSITE" id="PS00866">
    <property type="entry name" value="CPSASE_1"/>
    <property type="match status" value="1"/>
</dbReference>
<dbReference type="PANTHER" id="PTHR48095">
    <property type="entry name" value="PYRUVATE CARBOXYLASE SUBUNIT A"/>
    <property type="match status" value="1"/>
</dbReference>
<dbReference type="SUPFAM" id="SSF52440">
    <property type="entry name" value="PreATP-grasp domain"/>
    <property type="match status" value="1"/>
</dbReference>
<keyword evidence="10 16" id="KW-0067">ATP-binding</keyword>
<keyword evidence="8 16" id="KW-0547">Nucleotide-binding</keyword>
<dbReference type="NCBIfam" id="NF006367">
    <property type="entry name" value="PRK08591.1"/>
    <property type="match status" value="1"/>
</dbReference>
<keyword evidence="12 17" id="KW-0443">Lipid metabolism</keyword>
<dbReference type="PATRIC" id="fig|908809.3.peg.38"/>
<keyword evidence="13 17" id="KW-0275">Fatty acid biosynthesis</keyword>
<dbReference type="Gene3D" id="3.40.50.20">
    <property type="match status" value="1"/>
</dbReference>
<keyword evidence="5 17" id="KW-0444">Lipid biosynthesis</keyword>
<evidence type="ECO:0000259" key="19">
    <source>
        <dbReference type="PROSITE" id="PS50979"/>
    </source>
</evidence>
<evidence type="ECO:0000256" key="15">
    <source>
        <dbReference type="ARBA" id="ARBA00048600"/>
    </source>
</evidence>
<dbReference type="GO" id="GO:0005524">
    <property type="term" value="F:ATP binding"/>
    <property type="evidence" value="ECO:0007669"/>
    <property type="project" value="UniProtKB-UniRule"/>
</dbReference>
<sequence>MFKKILIANRGEIAVRIIRACKEMGIKTVAVFSEADREALHVQLADEAVCIGPAKARDSYLNMENIISATVLTGAEAIHPGFGFLSENSKFARLCEDCNITFIGPSAESIEMMGNKSKAREIMIKAGVPVVPGSEGRVETIEDAINISQEIGFPVMIKASAGGGGRGIRIVRGLEELKKAFETAKNEAKNAFGDDSMYIEKFVENPKHIEFQILADSYGNTLYLGERDCSMQRRNQKIIEEAPSALMNHKLRKKMGEVAVRAAKAVNYKNAGTIEFLLDKNGDFYFIEMNTRIQVEHPVTEMITGIDLIKEQINIAAGKRLNFSQEDVVLEGHAIECRINAEDVENDFRPSPGKIEFLHFPGGNGVRIDSAIYQGYTIPPTYDSMIAKLIVHGKDRNEAIQRMKRALEEFVIEGVKTNIDLHYRLLGEEEFLEGNYDTGYLMRILHR</sequence>
<evidence type="ECO:0000259" key="18">
    <source>
        <dbReference type="PROSITE" id="PS50975"/>
    </source>
</evidence>
<evidence type="ECO:0000256" key="17">
    <source>
        <dbReference type="RuleBase" id="RU365063"/>
    </source>
</evidence>
<reference evidence="20 21" key="1">
    <citation type="submission" date="2015-09" db="EMBL/GenBank/DDBJ databases">
        <title>Draft genome sequence of a Caloramator mitchellensis, a moderate thermophile from the Great Artesian Basin of Australia.</title>
        <authorList>
            <person name="Patel B.K."/>
        </authorList>
    </citation>
    <scope>NUCLEOTIDE SEQUENCE [LARGE SCALE GENOMIC DNA]</scope>
    <source>
        <strain evidence="20 21">VF08</strain>
    </source>
</reference>
<keyword evidence="6 17" id="KW-0436">Ligase</keyword>
<dbReference type="InterPro" id="IPR011761">
    <property type="entry name" value="ATP-grasp"/>
</dbReference>
<dbReference type="GO" id="GO:0006633">
    <property type="term" value="P:fatty acid biosynthetic process"/>
    <property type="evidence" value="ECO:0007669"/>
    <property type="project" value="UniProtKB-KW"/>
</dbReference>
<dbReference type="FunFam" id="3.30.1490.20:FF:000018">
    <property type="entry name" value="Biotin carboxylase"/>
    <property type="match status" value="1"/>
</dbReference>
<keyword evidence="11" id="KW-0460">Magnesium</keyword>
<evidence type="ECO:0000256" key="3">
    <source>
        <dbReference type="ARBA" id="ARBA00011750"/>
    </source>
</evidence>
<dbReference type="GO" id="GO:0004075">
    <property type="term" value="F:biotin carboxylase activity"/>
    <property type="evidence" value="ECO:0007669"/>
    <property type="project" value="UniProtKB-EC"/>
</dbReference>
<dbReference type="NCBIfam" id="NF004085">
    <property type="entry name" value="PRK05586.1"/>
    <property type="match status" value="1"/>
</dbReference>
<feature type="domain" description="Biotin carboxylation" evidence="19">
    <location>
        <begin position="1"/>
        <end position="446"/>
    </location>
</feature>
<dbReference type="Pfam" id="PF02786">
    <property type="entry name" value="CPSase_L_D2"/>
    <property type="match status" value="1"/>
</dbReference>
<evidence type="ECO:0000256" key="11">
    <source>
        <dbReference type="ARBA" id="ARBA00022842"/>
    </source>
</evidence>
<evidence type="ECO:0000256" key="9">
    <source>
        <dbReference type="ARBA" id="ARBA00022832"/>
    </source>
</evidence>
<dbReference type="PROSITE" id="PS50975">
    <property type="entry name" value="ATP_GRASP"/>
    <property type="match status" value="1"/>
</dbReference>
<dbReference type="InterPro" id="IPR004549">
    <property type="entry name" value="Acetyl_CoA_COase_biotin_COase"/>
</dbReference>
<evidence type="ECO:0000256" key="14">
    <source>
        <dbReference type="ARBA" id="ARBA00023267"/>
    </source>
</evidence>
<dbReference type="Pfam" id="PF02785">
    <property type="entry name" value="Biotin_carb_C"/>
    <property type="match status" value="1"/>
</dbReference>
<evidence type="ECO:0000313" key="21">
    <source>
        <dbReference type="Proteomes" id="UP000052015"/>
    </source>
</evidence>
<dbReference type="InterPro" id="IPR005482">
    <property type="entry name" value="Biotin_COase_C"/>
</dbReference>
<dbReference type="SUPFAM" id="SSF51246">
    <property type="entry name" value="Rudiment single hybrid motif"/>
    <property type="match status" value="1"/>
</dbReference>
<keyword evidence="9 17" id="KW-0276">Fatty acid metabolism</keyword>
<dbReference type="FunFam" id="3.40.50.20:FF:000010">
    <property type="entry name" value="Propionyl-CoA carboxylase subunit alpha"/>
    <property type="match status" value="1"/>
</dbReference>
<keyword evidence="14 17" id="KW-0092">Biotin</keyword>
<comment type="pathway">
    <text evidence="2 17">Lipid metabolism; malonyl-CoA biosynthesis; malonyl-CoA from acetyl-CoA: step 1/1.</text>
</comment>
<evidence type="ECO:0000256" key="5">
    <source>
        <dbReference type="ARBA" id="ARBA00022516"/>
    </source>
</evidence>
<dbReference type="PROSITE" id="PS50979">
    <property type="entry name" value="BC"/>
    <property type="match status" value="1"/>
</dbReference>
<dbReference type="NCBIfam" id="TIGR00514">
    <property type="entry name" value="accC"/>
    <property type="match status" value="1"/>
</dbReference>
<dbReference type="InterPro" id="IPR016185">
    <property type="entry name" value="PreATP-grasp_dom_sf"/>
</dbReference>
<evidence type="ECO:0000256" key="7">
    <source>
        <dbReference type="ARBA" id="ARBA00022723"/>
    </source>
</evidence>
<comment type="caution">
    <text evidence="20">The sequence shown here is derived from an EMBL/GenBank/DDBJ whole genome shotgun (WGS) entry which is preliminary data.</text>
</comment>
<name>A0A0R3JWB2_CALMK</name>
<dbReference type="Pfam" id="PF00289">
    <property type="entry name" value="Biotin_carb_N"/>
    <property type="match status" value="1"/>
</dbReference>